<protein>
    <submittedName>
        <fullName evidence="3">Glycine N-acyltransferase-like protein</fullName>
    </submittedName>
</protein>
<dbReference type="PANTHER" id="PTHR20958">
    <property type="entry name" value="GLYCINE N-ACYLTRANSFERASE-LIKE PROTEIN"/>
    <property type="match status" value="1"/>
</dbReference>
<evidence type="ECO:0000313" key="3">
    <source>
        <dbReference type="WBParaSite" id="GPUH_0000748701-mRNA-1"/>
    </source>
</evidence>
<dbReference type="Gene3D" id="3.40.630.30">
    <property type="match status" value="1"/>
</dbReference>
<sequence>MTEILSNHFDFSAPSVVANYFVIDKHKQRQIMGMDVKLMEGYSFVELDPEKDADTIARSWKFSVSGDRDQFAAKIRRLPSVGVRCDDDGALASFTVLDAAGFFNNQFTFVEHRQRGLADRSELRLCQKVCFNFFCAQI</sequence>
<evidence type="ECO:0000313" key="1">
    <source>
        <dbReference type="EMBL" id="VDK58473.1"/>
    </source>
</evidence>
<gene>
    <name evidence="1" type="ORF">GPUH_LOCUS7480</name>
</gene>
<keyword evidence="2" id="KW-1185">Reference proteome</keyword>
<accession>A0A183DFI7</accession>
<reference evidence="3" key="1">
    <citation type="submission" date="2016-06" db="UniProtKB">
        <authorList>
            <consortium name="WormBaseParasite"/>
        </authorList>
    </citation>
    <scope>IDENTIFICATION</scope>
</reference>
<dbReference type="EMBL" id="UYRT01019451">
    <property type="protein sequence ID" value="VDK58473.1"/>
    <property type="molecule type" value="Genomic_DNA"/>
</dbReference>
<dbReference type="InterPro" id="IPR053225">
    <property type="entry name" value="Acyl-CoA_N-acyltransferase"/>
</dbReference>
<dbReference type="PANTHER" id="PTHR20958:SF6">
    <property type="entry name" value="GLYCINE N-ACYLTRANSFERASE-LIKE PROTEIN"/>
    <property type="match status" value="1"/>
</dbReference>
<dbReference type="AlphaFoldDB" id="A0A183DFI7"/>
<evidence type="ECO:0000313" key="2">
    <source>
        <dbReference type="Proteomes" id="UP000271098"/>
    </source>
</evidence>
<name>A0A183DFI7_9BILA</name>
<organism evidence="3">
    <name type="scientific">Gongylonema pulchrum</name>
    <dbReference type="NCBI Taxonomy" id="637853"/>
    <lineage>
        <taxon>Eukaryota</taxon>
        <taxon>Metazoa</taxon>
        <taxon>Ecdysozoa</taxon>
        <taxon>Nematoda</taxon>
        <taxon>Chromadorea</taxon>
        <taxon>Rhabditida</taxon>
        <taxon>Spirurina</taxon>
        <taxon>Spiruromorpha</taxon>
        <taxon>Spiruroidea</taxon>
        <taxon>Gongylonematidae</taxon>
        <taxon>Gongylonema</taxon>
    </lineage>
</organism>
<proteinExistence type="predicted"/>
<dbReference type="Proteomes" id="UP000271098">
    <property type="component" value="Unassembled WGS sequence"/>
</dbReference>
<dbReference type="OrthoDB" id="5778665at2759"/>
<dbReference type="WBParaSite" id="GPUH_0000748701-mRNA-1">
    <property type="protein sequence ID" value="GPUH_0000748701-mRNA-1"/>
    <property type="gene ID" value="GPUH_0000748701"/>
</dbReference>
<reference evidence="1 2" key="2">
    <citation type="submission" date="2018-11" db="EMBL/GenBank/DDBJ databases">
        <authorList>
            <consortium name="Pathogen Informatics"/>
        </authorList>
    </citation>
    <scope>NUCLEOTIDE SEQUENCE [LARGE SCALE GENOMIC DNA]</scope>
</reference>